<dbReference type="Pfam" id="PF07366">
    <property type="entry name" value="SnoaL"/>
    <property type="match status" value="1"/>
</dbReference>
<evidence type="ECO:0000313" key="1">
    <source>
        <dbReference type="EMBL" id="MBB6049863.1"/>
    </source>
</evidence>
<dbReference type="PANTHER" id="PTHR38436:SF1">
    <property type="entry name" value="ESTER CYCLASE"/>
    <property type="match status" value="1"/>
</dbReference>
<dbReference type="PANTHER" id="PTHR38436">
    <property type="entry name" value="POLYKETIDE CYCLASE SNOAL-LIKE DOMAIN"/>
    <property type="match status" value="1"/>
</dbReference>
<comment type="caution">
    <text evidence="1">The sequence shown here is derived from an EMBL/GenBank/DDBJ whole genome shotgun (WGS) entry which is preliminary data.</text>
</comment>
<dbReference type="Proteomes" id="UP000520814">
    <property type="component" value="Unassembled WGS sequence"/>
</dbReference>
<reference evidence="1 2" key="1">
    <citation type="submission" date="2020-08" db="EMBL/GenBank/DDBJ databases">
        <title>Genomic Encyclopedia of Type Strains, Phase IV (KMG-IV): sequencing the most valuable type-strain genomes for metagenomic binning, comparative biology and taxonomic classification.</title>
        <authorList>
            <person name="Goeker M."/>
        </authorList>
    </citation>
    <scope>NUCLEOTIDE SEQUENCE [LARGE SCALE GENOMIC DNA]</scope>
    <source>
        <strain evidence="1 2">DSM 23562</strain>
    </source>
</reference>
<keyword evidence="1" id="KW-0413">Isomerase</keyword>
<name>A0A7W9W5S0_ARMRO</name>
<proteinExistence type="predicted"/>
<sequence>MLQDPESVLRAWYEQVWNQGREAAIDELLADDAKAHGLVDAEGNTARGPASFKQVFHTFRTAFPDLCITLDEVVAQRDICAVRCTVRGTHLGDSLGIPATGKKVEFTGMNFARISEGKIVEGWNNFDFATMQAQLQ</sequence>
<accession>A0A7W9W5S0</accession>
<protein>
    <submittedName>
        <fullName evidence="1">Steroid delta-isomerase-like uncharacterized protein</fullName>
    </submittedName>
</protein>
<dbReference type="AlphaFoldDB" id="A0A7W9W5S0"/>
<dbReference type="InterPro" id="IPR009959">
    <property type="entry name" value="Cyclase_SnoaL-like"/>
</dbReference>
<dbReference type="InterPro" id="IPR032710">
    <property type="entry name" value="NTF2-like_dom_sf"/>
</dbReference>
<dbReference type="Gene3D" id="3.10.450.50">
    <property type="match status" value="1"/>
</dbReference>
<organism evidence="1 2">
    <name type="scientific">Armatimonas rosea</name>
    <dbReference type="NCBI Taxonomy" id="685828"/>
    <lineage>
        <taxon>Bacteria</taxon>
        <taxon>Bacillati</taxon>
        <taxon>Armatimonadota</taxon>
        <taxon>Armatimonadia</taxon>
        <taxon>Armatimonadales</taxon>
        <taxon>Armatimonadaceae</taxon>
        <taxon>Armatimonas</taxon>
    </lineage>
</organism>
<dbReference type="GO" id="GO:0030638">
    <property type="term" value="P:polyketide metabolic process"/>
    <property type="evidence" value="ECO:0007669"/>
    <property type="project" value="InterPro"/>
</dbReference>
<dbReference type="GO" id="GO:0016853">
    <property type="term" value="F:isomerase activity"/>
    <property type="evidence" value="ECO:0007669"/>
    <property type="project" value="UniProtKB-KW"/>
</dbReference>
<keyword evidence="2" id="KW-1185">Reference proteome</keyword>
<evidence type="ECO:0000313" key="2">
    <source>
        <dbReference type="Proteomes" id="UP000520814"/>
    </source>
</evidence>
<dbReference type="RefSeq" id="WP_184193734.1">
    <property type="nucleotide sequence ID" value="NZ_JACHGW010000002.1"/>
</dbReference>
<gene>
    <name evidence="1" type="ORF">HNQ39_001654</name>
</gene>
<dbReference type="EMBL" id="JACHGW010000002">
    <property type="protein sequence ID" value="MBB6049863.1"/>
    <property type="molecule type" value="Genomic_DNA"/>
</dbReference>
<dbReference type="SUPFAM" id="SSF54427">
    <property type="entry name" value="NTF2-like"/>
    <property type="match status" value="1"/>
</dbReference>